<feature type="transmembrane region" description="Helical" evidence="1">
    <location>
        <begin position="473"/>
        <end position="498"/>
    </location>
</feature>
<feature type="transmembrane region" description="Helical" evidence="1">
    <location>
        <begin position="20"/>
        <end position="41"/>
    </location>
</feature>
<feature type="transmembrane region" description="Helical" evidence="1">
    <location>
        <begin position="346"/>
        <end position="363"/>
    </location>
</feature>
<organism evidence="2 3">
    <name type="scientific">Campylobacter concisus</name>
    <dbReference type="NCBI Taxonomy" id="199"/>
    <lineage>
        <taxon>Bacteria</taxon>
        <taxon>Pseudomonadati</taxon>
        <taxon>Campylobacterota</taxon>
        <taxon>Epsilonproteobacteria</taxon>
        <taxon>Campylobacterales</taxon>
        <taxon>Campylobacteraceae</taxon>
        <taxon>Campylobacter</taxon>
    </lineage>
</organism>
<name>A0A0M4SHA1_9BACT</name>
<dbReference type="RefSeq" id="WP_054196575.1">
    <property type="nucleotide sequence ID" value="NZ_CABMKQ010000060.1"/>
</dbReference>
<dbReference type="PANTHER" id="PTHR30282">
    <property type="entry name" value="P-AMINOBENZOYL GLUTAMATE TRANSPORTER"/>
    <property type="match status" value="1"/>
</dbReference>
<keyword evidence="1" id="KW-1133">Transmembrane helix</keyword>
<feature type="transmembrane region" description="Helical" evidence="1">
    <location>
        <begin position="442"/>
        <end position="461"/>
    </location>
</feature>
<evidence type="ECO:0000256" key="1">
    <source>
        <dbReference type="SAM" id="Phobius"/>
    </source>
</evidence>
<dbReference type="Pfam" id="PF03806">
    <property type="entry name" value="ABG_transport"/>
    <property type="match status" value="1"/>
</dbReference>
<accession>A0A0M4SHA1</accession>
<gene>
    <name evidence="2" type="ORF">CCON33237_0883</name>
</gene>
<feature type="transmembrane region" description="Helical" evidence="1">
    <location>
        <begin position="267"/>
        <end position="291"/>
    </location>
</feature>
<proteinExistence type="predicted"/>
<dbReference type="Proteomes" id="UP000066049">
    <property type="component" value="Chromosome"/>
</dbReference>
<dbReference type="InterPro" id="IPR004697">
    <property type="entry name" value="AbgT"/>
</dbReference>
<evidence type="ECO:0000313" key="3">
    <source>
        <dbReference type="Proteomes" id="UP000066049"/>
    </source>
</evidence>
<sequence length="512" mass="55801">MNKKNNSSILSFIENFGNKLPNPTMLFIYLSIITIIVSFVLEKMGVGVSYQAIKDGQISQLNANVINLLSADSLRSFVSSVLKNFTNFYPLGVVFAIILGIGIADKSGLLSALMTKIALKSSKIWVTPIVIFLGVMSNVASSVGYVVLIPLGAILFAGFGRHPIAGLAAAFAGVSGGWSANLLIGTNDPMFAAFSMQAASVLNPDYVVLATANWYFMIASTFLIVFVGWFVTDKIVEPRLGKFDFLGDFSLQEHSEISAEQKRGLKFSLIALIVFVILLLVAILPSGSLFGAKGNESFMKSTFMHSIVVFMMLLFIVVGVAYGVGARSIKSSNDAIKFMEQSISELSGFLVLIFFAAQFTYLFNTSNIGLVLSIKGSIFLKEIGLTGLSLIIVFIFLIAFINLFIAVDSAKWAMMAPIFVPMFMNLGLSPELTQAAFRIGDSTTNIITPLMPFFVLIVAFMQKYNKELKIGSVVSIMLPYTVAFLISWTALMSFWYIFDLPLGPGAVIHYVK</sequence>
<evidence type="ECO:0000313" key="2">
    <source>
        <dbReference type="EMBL" id="ALF47565.1"/>
    </source>
</evidence>
<dbReference type="AlphaFoldDB" id="A0A0M4SHA1"/>
<feature type="transmembrane region" description="Helical" evidence="1">
    <location>
        <begin position="383"/>
        <end position="405"/>
    </location>
</feature>
<dbReference type="EMBL" id="CP012541">
    <property type="protein sequence ID" value="ALF47565.1"/>
    <property type="molecule type" value="Genomic_DNA"/>
</dbReference>
<feature type="transmembrane region" description="Helical" evidence="1">
    <location>
        <begin position="412"/>
        <end position="430"/>
    </location>
</feature>
<dbReference type="PANTHER" id="PTHR30282:SF0">
    <property type="entry name" value="P-AMINOBENZOYL-GLUTAMATE TRANSPORT PROTEIN"/>
    <property type="match status" value="1"/>
</dbReference>
<dbReference type="PATRIC" id="fig|199.248.peg.917"/>
<keyword evidence="1" id="KW-0812">Transmembrane</keyword>
<dbReference type="KEGG" id="ccoc:CCON33237_0883"/>
<protein>
    <submittedName>
        <fullName evidence="2">Transporter, AbgT family</fullName>
    </submittedName>
</protein>
<feature type="transmembrane region" description="Helical" evidence="1">
    <location>
        <begin position="85"/>
        <end position="104"/>
    </location>
</feature>
<reference evidence="3" key="1">
    <citation type="submission" date="2015-08" db="EMBL/GenBank/DDBJ databases">
        <title>Comparative genomics of the Campylobacter concisus group.</title>
        <authorList>
            <person name="Miller W.G."/>
            <person name="Yee E."/>
            <person name="Chapman M.H."/>
            <person name="Huynh S."/>
            <person name="Bono J.L."/>
            <person name="On S.L.W."/>
            <person name="St Leger J."/>
            <person name="Foster G."/>
            <person name="Parker C.T."/>
        </authorList>
    </citation>
    <scope>NUCLEOTIDE SEQUENCE [LARGE SCALE GENOMIC DNA]</scope>
    <source>
        <strain evidence="3">ATCC 33237</strain>
    </source>
</reference>
<feature type="transmembrane region" description="Helical" evidence="1">
    <location>
        <begin position="303"/>
        <end position="325"/>
    </location>
</feature>
<dbReference type="GO" id="GO:1902604">
    <property type="term" value="P:p-aminobenzoyl-glutamate transmembrane transport"/>
    <property type="evidence" value="ECO:0007669"/>
    <property type="project" value="InterPro"/>
</dbReference>
<dbReference type="GO" id="GO:0015558">
    <property type="term" value="F:secondary active p-aminobenzoyl-glutamate transmembrane transporter activity"/>
    <property type="evidence" value="ECO:0007669"/>
    <property type="project" value="InterPro"/>
</dbReference>
<feature type="transmembrane region" description="Helical" evidence="1">
    <location>
        <begin position="206"/>
        <end position="232"/>
    </location>
</feature>
<feature type="transmembrane region" description="Helical" evidence="1">
    <location>
        <begin position="124"/>
        <end position="157"/>
    </location>
</feature>
<dbReference type="GeneID" id="28662559"/>
<feature type="transmembrane region" description="Helical" evidence="1">
    <location>
        <begin position="164"/>
        <end position="186"/>
    </location>
</feature>
<keyword evidence="1" id="KW-0472">Membrane</keyword>